<protein>
    <recommendedName>
        <fullName evidence="4">RlpA-like protein double-psi beta-barrel domain-containing protein</fullName>
    </recommendedName>
</protein>
<reference evidence="5" key="1">
    <citation type="submission" date="2022-11" db="EMBL/GenBank/DDBJ databases">
        <title>Genome Sequence of Cubamyces cubensis.</title>
        <authorList>
            <person name="Buettner E."/>
        </authorList>
    </citation>
    <scope>NUCLEOTIDE SEQUENCE</scope>
    <source>
        <strain evidence="5">MPL-01</strain>
    </source>
</reference>
<evidence type="ECO:0000256" key="2">
    <source>
        <dbReference type="SAM" id="MobiDB-lite"/>
    </source>
</evidence>
<feature type="region of interest" description="Disordered" evidence="2">
    <location>
        <begin position="49"/>
        <end position="152"/>
    </location>
</feature>
<keyword evidence="1 3" id="KW-0732">Signal</keyword>
<accession>A0AAD7U0J1</accession>
<evidence type="ECO:0000256" key="3">
    <source>
        <dbReference type="SAM" id="SignalP"/>
    </source>
</evidence>
<evidence type="ECO:0000313" key="5">
    <source>
        <dbReference type="EMBL" id="KAJ8494600.1"/>
    </source>
</evidence>
<evidence type="ECO:0000256" key="1">
    <source>
        <dbReference type="ARBA" id="ARBA00022729"/>
    </source>
</evidence>
<proteinExistence type="predicted"/>
<dbReference type="Pfam" id="PF03330">
    <property type="entry name" value="DPBB_1"/>
    <property type="match status" value="1"/>
</dbReference>
<dbReference type="InterPro" id="IPR036908">
    <property type="entry name" value="RlpA-like_sf"/>
</dbReference>
<dbReference type="PANTHER" id="PTHR31836">
    <property type="match status" value="1"/>
</dbReference>
<organism evidence="5 6">
    <name type="scientific">Trametes cubensis</name>
    <dbReference type="NCBI Taxonomy" id="1111947"/>
    <lineage>
        <taxon>Eukaryota</taxon>
        <taxon>Fungi</taxon>
        <taxon>Dikarya</taxon>
        <taxon>Basidiomycota</taxon>
        <taxon>Agaricomycotina</taxon>
        <taxon>Agaricomycetes</taxon>
        <taxon>Polyporales</taxon>
        <taxon>Polyporaceae</taxon>
        <taxon>Trametes</taxon>
    </lineage>
</organism>
<name>A0AAD7U0J1_9APHY</name>
<dbReference type="Proteomes" id="UP001215151">
    <property type="component" value="Unassembled WGS sequence"/>
</dbReference>
<sequence>MFFSKTLVVLSVALSALASPHMPRGASNHHGIARRAAMPVAEPEPVMAAPLRKRSDSKRCKVRSTTSAASSTAAATVAISAIPQNVESDPASSATPTSTPENTPTPTSHKQTPTSTPTPTSHSSSSSAAPQSTQGSSGGDSGSNSGGPSWLTGTQSGDGTYYATGLGACGIVNHDTDYIAAVSHLLFDNYPGYNGVNPNNNPVCNRQIKANYQGKSVTITVTDRCTGCAVTDLDFSPSAFSQLADFAVGRLHGMTWEWV</sequence>
<dbReference type="EMBL" id="JAPEVG010000034">
    <property type="protein sequence ID" value="KAJ8494600.1"/>
    <property type="molecule type" value="Genomic_DNA"/>
</dbReference>
<keyword evidence="6" id="KW-1185">Reference proteome</keyword>
<feature type="chain" id="PRO_5042225644" description="RlpA-like protein double-psi beta-barrel domain-containing protein" evidence="3">
    <location>
        <begin position="19"/>
        <end position="259"/>
    </location>
</feature>
<feature type="domain" description="RlpA-like protein double-psi beta-barrel" evidence="4">
    <location>
        <begin position="157"/>
        <end position="249"/>
    </location>
</feature>
<feature type="compositionally biased region" description="Gly residues" evidence="2">
    <location>
        <begin position="136"/>
        <end position="145"/>
    </location>
</feature>
<comment type="caution">
    <text evidence="5">The sequence shown here is derived from an EMBL/GenBank/DDBJ whole genome shotgun (WGS) entry which is preliminary data.</text>
</comment>
<dbReference type="InterPro" id="IPR009009">
    <property type="entry name" value="RlpA-like_DPBB"/>
</dbReference>
<dbReference type="CDD" id="cd22191">
    <property type="entry name" value="DPBB_RlpA_EXP_N-like"/>
    <property type="match status" value="1"/>
</dbReference>
<feature type="signal peptide" evidence="3">
    <location>
        <begin position="1"/>
        <end position="18"/>
    </location>
</feature>
<gene>
    <name evidence="5" type="ORF">ONZ51_g2219</name>
</gene>
<evidence type="ECO:0000259" key="4">
    <source>
        <dbReference type="Pfam" id="PF03330"/>
    </source>
</evidence>
<dbReference type="Gene3D" id="2.40.40.10">
    <property type="entry name" value="RlpA-like domain"/>
    <property type="match status" value="1"/>
</dbReference>
<dbReference type="SUPFAM" id="SSF50685">
    <property type="entry name" value="Barwin-like endoglucanases"/>
    <property type="match status" value="1"/>
</dbReference>
<feature type="compositionally biased region" description="Low complexity" evidence="2">
    <location>
        <begin position="64"/>
        <end position="135"/>
    </location>
</feature>
<dbReference type="PANTHER" id="PTHR31836:SF28">
    <property type="entry name" value="SRCR DOMAIN-CONTAINING PROTEIN-RELATED"/>
    <property type="match status" value="1"/>
</dbReference>
<dbReference type="AlphaFoldDB" id="A0AAD7U0J1"/>
<evidence type="ECO:0000313" key="6">
    <source>
        <dbReference type="Proteomes" id="UP001215151"/>
    </source>
</evidence>
<dbReference type="InterPro" id="IPR051477">
    <property type="entry name" value="Expansin_CellWall"/>
</dbReference>